<reference evidence="1 2" key="1">
    <citation type="journal article" date="2012" name="Science">
        <title>The Paleozoic origin of enzymatic lignin decomposition reconstructed from 31 fungal genomes.</title>
        <authorList>
            <person name="Floudas D."/>
            <person name="Binder M."/>
            <person name="Riley R."/>
            <person name="Barry K."/>
            <person name="Blanchette R.A."/>
            <person name="Henrissat B."/>
            <person name="Martinez A.T."/>
            <person name="Otillar R."/>
            <person name="Spatafora J.W."/>
            <person name="Yadav J.S."/>
            <person name="Aerts A."/>
            <person name="Benoit I."/>
            <person name="Boyd A."/>
            <person name="Carlson A."/>
            <person name="Copeland A."/>
            <person name="Coutinho P.M."/>
            <person name="de Vries R.P."/>
            <person name="Ferreira P."/>
            <person name="Findley K."/>
            <person name="Foster B."/>
            <person name="Gaskell J."/>
            <person name="Glotzer D."/>
            <person name="Gorecki P."/>
            <person name="Heitman J."/>
            <person name="Hesse C."/>
            <person name="Hori C."/>
            <person name="Igarashi K."/>
            <person name="Jurgens J.A."/>
            <person name="Kallen N."/>
            <person name="Kersten P."/>
            <person name="Kohler A."/>
            <person name="Kuees U."/>
            <person name="Kumar T.K.A."/>
            <person name="Kuo A."/>
            <person name="LaButti K."/>
            <person name="Larrondo L.F."/>
            <person name="Lindquist E."/>
            <person name="Ling A."/>
            <person name="Lombard V."/>
            <person name="Lucas S."/>
            <person name="Lundell T."/>
            <person name="Martin R."/>
            <person name="McLaughlin D.J."/>
            <person name="Morgenstern I."/>
            <person name="Morin E."/>
            <person name="Murat C."/>
            <person name="Nagy L.G."/>
            <person name="Nolan M."/>
            <person name="Ohm R.A."/>
            <person name="Patyshakuliyeva A."/>
            <person name="Rokas A."/>
            <person name="Ruiz-Duenas F.J."/>
            <person name="Sabat G."/>
            <person name="Salamov A."/>
            <person name="Samejima M."/>
            <person name="Schmutz J."/>
            <person name="Slot J.C."/>
            <person name="St John F."/>
            <person name="Stenlid J."/>
            <person name="Sun H."/>
            <person name="Sun S."/>
            <person name="Syed K."/>
            <person name="Tsang A."/>
            <person name="Wiebenga A."/>
            <person name="Young D."/>
            <person name="Pisabarro A."/>
            <person name="Eastwood D.C."/>
            <person name="Martin F."/>
            <person name="Cullen D."/>
            <person name="Grigoriev I.V."/>
            <person name="Hibbett D.S."/>
        </authorList>
    </citation>
    <scope>NUCLEOTIDE SEQUENCE</scope>
    <source>
        <strain evidence="2">FP-58527</strain>
    </source>
</reference>
<sequence length="155" mass="17702">RFFSREDATSEQRAAVLILLHSFAQSEQLARELASERLITLTIATMFAPLSPYWTTVVTSRDMDRDQPLLAVFLSGGPDAVEKDIDIARRYMARRLHSTLTLLATRHCQAHGWGTDHTFTKADAELPINKRFFAFSVFFARRIFQVDINFPAIKL</sequence>
<name>S8FHX1_FOMSC</name>
<dbReference type="EMBL" id="KE504170">
    <property type="protein sequence ID" value="EPS97999.1"/>
    <property type="molecule type" value="Genomic_DNA"/>
</dbReference>
<evidence type="ECO:0000313" key="1">
    <source>
        <dbReference type="EMBL" id="EPS97999.1"/>
    </source>
</evidence>
<evidence type="ECO:0000313" key="2">
    <source>
        <dbReference type="Proteomes" id="UP000015241"/>
    </source>
</evidence>
<dbReference type="Proteomes" id="UP000015241">
    <property type="component" value="Unassembled WGS sequence"/>
</dbReference>
<feature type="non-terminal residue" evidence="1">
    <location>
        <position position="1"/>
    </location>
</feature>
<feature type="non-terminal residue" evidence="1">
    <location>
        <position position="155"/>
    </location>
</feature>
<accession>S8FHX1</accession>
<organism evidence="1 2">
    <name type="scientific">Fomitopsis schrenkii</name>
    <name type="common">Brown rot fungus</name>
    <dbReference type="NCBI Taxonomy" id="2126942"/>
    <lineage>
        <taxon>Eukaryota</taxon>
        <taxon>Fungi</taxon>
        <taxon>Dikarya</taxon>
        <taxon>Basidiomycota</taxon>
        <taxon>Agaricomycotina</taxon>
        <taxon>Agaricomycetes</taxon>
        <taxon>Polyporales</taxon>
        <taxon>Fomitopsis</taxon>
    </lineage>
</organism>
<proteinExistence type="predicted"/>
<protein>
    <submittedName>
        <fullName evidence="1">Uncharacterized protein</fullName>
    </submittedName>
</protein>
<dbReference type="HOGENOM" id="CLU_1699684_0_0_1"/>
<keyword evidence="2" id="KW-1185">Reference proteome</keyword>
<dbReference type="InParanoid" id="S8FHX1"/>
<gene>
    <name evidence="1" type="ORF">FOMPIDRAFT_11560</name>
</gene>
<dbReference type="OrthoDB" id="2808156at2759"/>
<dbReference type="STRING" id="743788.S8FHX1"/>
<dbReference type="AlphaFoldDB" id="S8FHX1"/>